<name>A0AAW5V8C8_9LEPT</name>
<reference evidence="6" key="1">
    <citation type="submission" date="2022-06" db="EMBL/GenBank/DDBJ databases">
        <title>Leptospira isolates from biofilms formed at urban environments.</title>
        <authorList>
            <person name="Ribeiro P.S."/>
            <person name="Sousa T."/>
            <person name="Carvalho N."/>
            <person name="Aburjaile F."/>
            <person name="Neves F."/>
            <person name="Oliveira D."/>
            <person name="Blanco L."/>
            <person name="Lima J."/>
            <person name="Costa F."/>
            <person name="Brenig B."/>
            <person name="Soares S."/>
            <person name="Ramos R."/>
            <person name="Goes-Neto A."/>
            <person name="Matiuzzi M."/>
            <person name="Azevedo V."/>
            <person name="Ristow P."/>
        </authorList>
    </citation>
    <scope>NUCLEOTIDE SEQUENCE</scope>
    <source>
        <strain evidence="6">VSF7</strain>
    </source>
</reference>
<dbReference type="InterPro" id="IPR009057">
    <property type="entry name" value="Homeodomain-like_sf"/>
</dbReference>
<dbReference type="Gene3D" id="1.10.10.60">
    <property type="entry name" value="Homeodomain-like"/>
    <property type="match status" value="1"/>
</dbReference>
<protein>
    <submittedName>
        <fullName evidence="6">TetR/AcrR family transcriptional regulator</fullName>
    </submittedName>
</protein>
<dbReference type="AlphaFoldDB" id="A0AAW5V8C8"/>
<evidence type="ECO:0000259" key="5">
    <source>
        <dbReference type="PROSITE" id="PS50977"/>
    </source>
</evidence>
<keyword evidence="3" id="KW-0804">Transcription</keyword>
<dbReference type="SUPFAM" id="SSF48498">
    <property type="entry name" value="Tetracyclin repressor-like, C-terminal domain"/>
    <property type="match status" value="1"/>
</dbReference>
<evidence type="ECO:0000256" key="2">
    <source>
        <dbReference type="ARBA" id="ARBA00023125"/>
    </source>
</evidence>
<evidence type="ECO:0000313" key="6">
    <source>
        <dbReference type="EMBL" id="MCW7516563.1"/>
    </source>
</evidence>
<dbReference type="GO" id="GO:0003677">
    <property type="term" value="F:DNA binding"/>
    <property type="evidence" value="ECO:0007669"/>
    <property type="project" value="UniProtKB-UniRule"/>
</dbReference>
<dbReference type="RefSeq" id="WP_265356289.1">
    <property type="nucleotide sequence ID" value="NZ_JAMQPS010000004.1"/>
</dbReference>
<sequence>MAKKIKNKIGRPKKGQTQISRSLILDLAWETIQNVGFSEFRLATLAETLGIRTPSLYNHIKDTEDIFGEIRKRALQVLGDRLEQNLKKSDPTKERIRNFLKSYRSFAKDFPHMYPLVIVATESVPELKLLGDRILQLCLFAFQFETLDKEVVHRIRIIRSLVHGFIDLEREGGFGRKESIEESFMKLTESLETGKLW</sequence>
<dbReference type="InterPro" id="IPR001647">
    <property type="entry name" value="HTH_TetR"/>
</dbReference>
<dbReference type="EMBL" id="JAMQQD010000006">
    <property type="protein sequence ID" value="MCW7516563.1"/>
    <property type="molecule type" value="Genomic_DNA"/>
</dbReference>
<accession>A0AAW5V8C8</accession>
<dbReference type="SUPFAM" id="SSF46689">
    <property type="entry name" value="Homeodomain-like"/>
    <property type="match status" value="1"/>
</dbReference>
<evidence type="ECO:0000256" key="3">
    <source>
        <dbReference type="ARBA" id="ARBA00023163"/>
    </source>
</evidence>
<evidence type="ECO:0000256" key="4">
    <source>
        <dbReference type="PROSITE-ProRule" id="PRU00335"/>
    </source>
</evidence>
<feature type="domain" description="HTH tetR-type" evidence="5">
    <location>
        <begin position="18"/>
        <end position="78"/>
    </location>
</feature>
<keyword evidence="2 4" id="KW-0238">DNA-binding</keyword>
<dbReference type="InterPro" id="IPR025996">
    <property type="entry name" value="MT1864/Rv1816-like_C"/>
</dbReference>
<dbReference type="Gene3D" id="1.10.357.10">
    <property type="entry name" value="Tetracycline Repressor, domain 2"/>
    <property type="match status" value="1"/>
</dbReference>
<evidence type="ECO:0000256" key="1">
    <source>
        <dbReference type="ARBA" id="ARBA00023015"/>
    </source>
</evidence>
<comment type="caution">
    <text evidence="6">The sequence shown here is derived from an EMBL/GenBank/DDBJ whole genome shotgun (WGS) entry which is preliminary data.</text>
</comment>
<organism evidence="6 7">
    <name type="scientific">Leptospira levettii</name>
    <dbReference type="NCBI Taxonomy" id="2023178"/>
    <lineage>
        <taxon>Bacteria</taxon>
        <taxon>Pseudomonadati</taxon>
        <taxon>Spirochaetota</taxon>
        <taxon>Spirochaetia</taxon>
        <taxon>Leptospirales</taxon>
        <taxon>Leptospiraceae</taxon>
        <taxon>Leptospira</taxon>
    </lineage>
</organism>
<keyword evidence="1" id="KW-0805">Transcription regulation</keyword>
<feature type="DNA-binding region" description="H-T-H motif" evidence="4">
    <location>
        <begin position="41"/>
        <end position="60"/>
    </location>
</feature>
<dbReference type="InterPro" id="IPR036271">
    <property type="entry name" value="Tet_transcr_reg_TetR-rel_C_sf"/>
</dbReference>
<evidence type="ECO:0000313" key="7">
    <source>
        <dbReference type="Proteomes" id="UP001209694"/>
    </source>
</evidence>
<gene>
    <name evidence="6" type="ORF">ND810_15460</name>
</gene>
<proteinExistence type="predicted"/>
<dbReference type="Pfam" id="PF13305">
    <property type="entry name" value="TetR_C_33"/>
    <property type="match status" value="1"/>
</dbReference>
<dbReference type="Proteomes" id="UP001209694">
    <property type="component" value="Unassembled WGS sequence"/>
</dbReference>
<dbReference type="PROSITE" id="PS50977">
    <property type="entry name" value="HTH_TETR_2"/>
    <property type="match status" value="1"/>
</dbReference>